<evidence type="ECO:0000313" key="3">
    <source>
        <dbReference type="EMBL" id="CDS08663.1"/>
    </source>
</evidence>
<accession>A0A077WNH4</accession>
<proteinExistence type="predicted"/>
<protein>
    <submittedName>
        <fullName evidence="3">Uncharacterized protein</fullName>
    </submittedName>
</protein>
<sequence>MADPYANQYPPPPGTEMHHGKTHDQYGQPYVGHQPPHSHQDDSSYYTSPAPVYQQSPMNAGHVVPMQEHYDGGYYADPGYHQPAVVDQYHTSSPQHHHRPAPAHDDGYYQNAQYYEEPEYATSPKAPMMQKNAGVGPTIAPENEAESYRPKTYKRHEDDGGCNCCCYNPAMTCCSCFCMLISLAFLAAGIALIVAAQVIQGKCEDKCGELPEQLSDAAETCGTICGKVVHDGMFYSGIGVTALAGLAVVWRLVMWTCAGCSKH</sequence>
<keyword evidence="2" id="KW-0812">Transmembrane</keyword>
<evidence type="ECO:0000256" key="2">
    <source>
        <dbReference type="SAM" id="Phobius"/>
    </source>
</evidence>
<name>A0A077WNH4_9FUNG</name>
<feature type="compositionally biased region" description="Polar residues" evidence="1">
    <location>
        <begin position="43"/>
        <end position="57"/>
    </location>
</feature>
<dbReference type="EMBL" id="LK023326">
    <property type="protein sequence ID" value="CDS08663.1"/>
    <property type="molecule type" value="Genomic_DNA"/>
</dbReference>
<feature type="region of interest" description="Disordered" evidence="1">
    <location>
        <begin position="1"/>
        <end position="57"/>
    </location>
</feature>
<feature type="transmembrane region" description="Helical" evidence="2">
    <location>
        <begin position="179"/>
        <end position="199"/>
    </location>
</feature>
<organism evidence="3">
    <name type="scientific">Lichtheimia ramosa</name>
    <dbReference type="NCBI Taxonomy" id="688394"/>
    <lineage>
        <taxon>Eukaryota</taxon>
        <taxon>Fungi</taxon>
        <taxon>Fungi incertae sedis</taxon>
        <taxon>Mucoromycota</taxon>
        <taxon>Mucoromycotina</taxon>
        <taxon>Mucoromycetes</taxon>
        <taxon>Mucorales</taxon>
        <taxon>Lichtheimiaceae</taxon>
        <taxon>Lichtheimia</taxon>
    </lineage>
</organism>
<keyword evidence="2" id="KW-0472">Membrane</keyword>
<evidence type="ECO:0000256" key="1">
    <source>
        <dbReference type="SAM" id="MobiDB-lite"/>
    </source>
</evidence>
<feature type="transmembrane region" description="Helical" evidence="2">
    <location>
        <begin position="233"/>
        <end position="253"/>
    </location>
</feature>
<keyword evidence="2" id="KW-1133">Transmembrane helix</keyword>
<reference evidence="3" key="1">
    <citation type="journal article" date="2014" name="Genome Announc.">
        <title>De novo whole-genome sequence and genome annotation of Lichtheimia ramosa.</title>
        <authorList>
            <person name="Linde J."/>
            <person name="Schwartze V."/>
            <person name="Binder U."/>
            <person name="Lass-Florl C."/>
            <person name="Voigt K."/>
            <person name="Horn F."/>
        </authorList>
    </citation>
    <scope>NUCLEOTIDE SEQUENCE</scope>
    <source>
        <strain evidence="3">JMRC FSU:6197</strain>
    </source>
</reference>
<gene>
    <name evidence="3" type="ORF">LRAMOSA10024</name>
</gene>
<dbReference type="AlphaFoldDB" id="A0A077WNH4"/>
<dbReference type="OrthoDB" id="2376782at2759"/>